<keyword evidence="3" id="KW-0472">Membrane</keyword>
<dbReference type="AlphaFoldDB" id="A0A0F9I8I8"/>
<keyword evidence="1" id="KW-0328">Glycosyltransferase</keyword>
<dbReference type="CDD" id="cd06438">
    <property type="entry name" value="EpsO_like"/>
    <property type="match status" value="1"/>
</dbReference>
<evidence type="ECO:0000256" key="3">
    <source>
        <dbReference type="SAM" id="Phobius"/>
    </source>
</evidence>
<organism evidence="4">
    <name type="scientific">marine sediment metagenome</name>
    <dbReference type="NCBI Taxonomy" id="412755"/>
    <lineage>
        <taxon>unclassified sequences</taxon>
        <taxon>metagenomes</taxon>
        <taxon>ecological metagenomes</taxon>
    </lineage>
</organism>
<dbReference type="EMBL" id="LAZR01013044">
    <property type="protein sequence ID" value="KKM23837.1"/>
    <property type="molecule type" value="Genomic_DNA"/>
</dbReference>
<sequence length="401" mass="45621">MSNFNLVIYFILTCITFLLSIPILVVTAQLFISMVANRKQVKWADDIELPKFAILMPAHNEELIIADTLAKLMNQSIAPSDVYLVADNCDDNTSTIAKTYGVNVIERVDNTLRGKGYALTHGLKVLKQSEKHYACVIILDADCEIDKESLGKLAKYSVKNHVAVQALYLMRVVNQSSIKQRIAGFAWLVKNKLRPLAMRTLGMPITLTGTGMAFPLDILRNVNFNNGNIVEDMQLGIDLTSQGHAPHLLPDAIVYSDFPQEQNVEISQRTRWEHGHIRTILNVLPLMIKTAIKKRNFKLFALSLDIAVPPLALLVMLCLCYFLFLVLCQLYLQIDGLLTYFVSLLSLFFMAVFIAWWTSGREYLSLKDFLSIPYYVLGKITIYINYIFKQQVKWNKTKRDE</sequence>
<dbReference type="PANTHER" id="PTHR43630:SF1">
    <property type="entry name" value="POLY-BETA-1,6-N-ACETYL-D-GLUCOSAMINE SYNTHASE"/>
    <property type="match status" value="1"/>
</dbReference>
<evidence type="ECO:0008006" key="5">
    <source>
        <dbReference type="Google" id="ProtNLM"/>
    </source>
</evidence>
<feature type="transmembrane region" description="Helical" evidence="3">
    <location>
        <begin position="6"/>
        <end position="32"/>
    </location>
</feature>
<feature type="transmembrane region" description="Helical" evidence="3">
    <location>
        <begin position="299"/>
        <end position="332"/>
    </location>
</feature>
<proteinExistence type="predicted"/>
<evidence type="ECO:0000313" key="4">
    <source>
        <dbReference type="EMBL" id="KKM23837.1"/>
    </source>
</evidence>
<dbReference type="SUPFAM" id="SSF53448">
    <property type="entry name" value="Nucleotide-diphospho-sugar transferases"/>
    <property type="match status" value="1"/>
</dbReference>
<accession>A0A0F9I8I8</accession>
<dbReference type="Pfam" id="PF13641">
    <property type="entry name" value="Glyco_tranf_2_3"/>
    <property type="match status" value="1"/>
</dbReference>
<keyword evidence="2" id="KW-0808">Transferase</keyword>
<feature type="transmembrane region" description="Helical" evidence="3">
    <location>
        <begin position="369"/>
        <end position="388"/>
    </location>
</feature>
<keyword evidence="3" id="KW-1133">Transmembrane helix</keyword>
<comment type="caution">
    <text evidence="4">The sequence shown here is derived from an EMBL/GenBank/DDBJ whole genome shotgun (WGS) entry which is preliminary data.</text>
</comment>
<evidence type="ECO:0000256" key="1">
    <source>
        <dbReference type="ARBA" id="ARBA00022676"/>
    </source>
</evidence>
<reference evidence="4" key="1">
    <citation type="journal article" date="2015" name="Nature">
        <title>Complex archaea that bridge the gap between prokaryotes and eukaryotes.</title>
        <authorList>
            <person name="Spang A."/>
            <person name="Saw J.H."/>
            <person name="Jorgensen S.L."/>
            <person name="Zaremba-Niedzwiedzka K."/>
            <person name="Martijn J."/>
            <person name="Lind A.E."/>
            <person name="van Eijk R."/>
            <person name="Schleper C."/>
            <person name="Guy L."/>
            <person name="Ettema T.J."/>
        </authorList>
    </citation>
    <scope>NUCLEOTIDE SEQUENCE</scope>
</reference>
<dbReference type="InterPro" id="IPR029044">
    <property type="entry name" value="Nucleotide-diphossugar_trans"/>
</dbReference>
<keyword evidence="3" id="KW-0812">Transmembrane</keyword>
<protein>
    <recommendedName>
        <fullName evidence="5">Glycosyltransferase 2-like domain-containing protein</fullName>
    </recommendedName>
</protein>
<gene>
    <name evidence="4" type="ORF">LCGC14_1611120</name>
</gene>
<dbReference type="Gene3D" id="3.90.550.10">
    <property type="entry name" value="Spore Coat Polysaccharide Biosynthesis Protein SpsA, Chain A"/>
    <property type="match status" value="1"/>
</dbReference>
<dbReference type="PANTHER" id="PTHR43630">
    <property type="entry name" value="POLY-BETA-1,6-N-ACETYL-D-GLUCOSAMINE SYNTHASE"/>
    <property type="match status" value="1"/>
</dbReference>
<feature type="transmembrane region" description="Helical" evidence="3">
    <location>
        <begin position="338"/>
        <end position="357"/>
    </location>
</feature>
<evidence type="ECO:0000256" key="2">
    <source>
        <dbReference type="ARBA" id="ARBA00022679"/>
    </source>
</evidence>
<dbReference type="GO" id="GO:0016757">
    <property type="term" value="F:glycosyltransferase activity"/>
    <property type="evidence" value="ECO:0007669"/>
    <property type="project" value="UniProtKB-KW"/>
</dbReference>
<name>A0A0F9I8I8_9ZZZZ</name>